<reference evidence="4 5" key="2">
    <citation type="submission" date="2018-10" db="EMBL/GenBank/DDBJ databases">
        <authorList>
            <consortium name="Pathogen Informatics"/>
        </authorList>
    </citation>
    <scope>NUCLEOTIDE SEQUENCE [LARGE SCALE GENOMIC DNA]</scope>
</reference>
<accession>A0A0N4V5G6</accession>
<name>A0A0N4V5G6_ENTVE</name>
<evidence type="ECO:0000313" key="6">
    <source>
        <dbReference type="WBParaSite" id="EVEC_0000547801-mRNA-1"/>
    </source>
</evidence>
<comment type="similarity">
    <text evidence="1">Belongs to the FAM114 family.</text>
</comment>
<feature type="region of interest" description="Disordered" evidence="3">
    <location>
        <begin position="77"/>
        <end position="111"/>
    </location>
</feature>
<protein>
    <submittedName>
        <fullName evidence="6">ANK_REP_REGION domain-containing protein</fullName>
    </submittedName>
</protein>
<evidence type="ECO:0000313" key="5">
    <source>
        <dbReference type="Proteomes" id="UP000274131"/>
    </source>
</evidence>
<evidence type="ECO:0000256" key="3">
    <source>
        <dbReference type="SAM" id="MobiDB-lite"/>
    </source>
</evidence>
<evidence type="ECO:0000313" key="4">
    <source>
        <dbReference type="EMBL" id="VDD90338.1"/>
    </source>
</evidence>
<sequence length="600" mass="65750">MSDSDSESFHSANEILSDYEQEATVLAASSREPFSADAVENCSKKFADGGAGAEKTVVVSSKLSNACTRGKKKVEEESALSRQRNSTAGNASKVNEVSRSSENFITKEEERQIFNDTGKPIGAKAEEHGYVGSHVVLNCRNESFGKLNKTRKQKSDFNTTKANSGDDQREQKDSRLHGLEQLRNEHGETDGWEDWGNEDFFAEDDNPSGVTESQALTVTEEGPDGRVFIKGSGKKSFWGWGDISGVISAVGGGLSTAVEASLGLPSPEELAGHGRSEPQDNDSSSSVLENSLYFLIQNESINAEINALGGFLSSIGSTVVTSSLDVLETLGKATYEKLTVPKEACFDDGKRRRLIFEAQENINLSDFLKELREKQRSAGDDETASSKKVRADVTFIDLFESYGGFVHLEGLEMLSAGSSLEKNDCHYFNILVDKVVEKHAAESSEKRLGQEDFSSTLKSLLTKIGLPYDGSHLLECERHCSQRCLQSSDTANETFIISLEVIAEFTAHSVQTLHKLGQLTLIAASDVDEVYFLRFLEVVGDRINFFANVFVQKINNFPEEGDKVEDMITGVFLASEDGFTYVQQSVRLLGPLIAQSTTRE</sequence>
<dbReference type="Pfam" id="PF05334">
    <property type="entry name" value="DUF719"/>
    <property type="match status" value="1"/>
</dbReference>
<dbReference type="Proteomes" id="UP000274131">
    <property type="component" value="Unassembled WGS sequence"/>
</dbReference>
<dbReference type="PANTHER" id="PTHR12842">
    <property type="entry name" value="FI01459P"/>
    <property type="match status" value="1"/>
</dbReference>
<feature type="compositionally biased region" description="Polar residues" evidence="3">
    <location>
        <begin position="80"/>
        <end position="104"/>
    </location>
</feature>
<dbReference type="InterPro" id="IPR007998">
    <property type="entry name" value="DUF719"/>
</dbReference>
<feature type="compositionally biased region" description="Basic and acidic residues" evidence="3">
    <location>
        <begin position="164"/>
        <end position="189"/>
    </location>
</feature>
<evidence type="ECO:0000256" key="2">
    <source>
        <dbReference type="ARBA" id="ARBA00022553"/>
    </source>
</evidence>
<proteinExistence type="inferred from homology"/>
<dbReference type="OrthoDB" id="5597648at2759"/>
<dbReference type="AlphaFoldDB" id="A0A0N4V5G6"/>
<reference evidence="6" key="1">
    <citation type="submission" date="2017-02" db="UniProtKB">
        <authorList>
            <consortium name="WormBaseParasite"/>
        </authorList>
    </citation>
    <scope>IDENTIFICATION</scope>
</reference>
<dbReference type="EMBL" id="UXUI01008050">
    <property type="protein sequence ID" value="VDD90338.1"/>
    <property type="molecule type" value="Genomic_DNA"/>
</dbReference>
<dbReference type="PANTHER" id="PTHR12842:SF6">
    <property type="entry name" value="FI01459P"/>
    <property type="match status" value="1"/>
</dbReference>
<keyword evidence="2" id="KW-0597">Phosphoprotein</keyword>
<feature type="region of interest" description="Disordered" evidence="3">
    <location>
        <begin position="150"/>
        <end position="211"/>
    </location>
</feature>
<organism evidence="6">
    <name type="scientific">Enterobius vermicularis</name>
    <name type="common">Human pinworm</name>
    <dbReference type="NCBI Taxonomy" id="51028"/>
    <lineage>
        <taxon>Eukaryota</taxon>
        <taxon>Metazoa</taxon>
        <taxon>Ecdysozoa</taxon>
        <taxon>Nematoda</taxon>
        <taxon>Chromadorea</taxon>
        <taxon>Rhabditida</taxon>
        <taxon>Spirurina</taxon>
        <taxon>Oxyuridomorpha</taxon>
        <taxon>Oxyuroidea</taxon>
        <taxon>Oxyuridae</taxon>
        <taxon>Enterobius</taxon>
    </lineage>
</organism>
<evidence type="ECO:0000256" key="1">
    <source>
        <dbReference type="ARBA" id="ARBA00006903"/>
    </source>
</evidence>
<keyword evidence="5" id="KW-1185">Reference proteome</keyword>
<gene>
    <name evidence="4" type="ORF">EVEC_LOCUS5089</name>
</gene>
<dbReference type="WBParaSite" id="EVEC_0000547801-mRNA-1">
    <property type="protein sequence ID" value="EVEC_0000547801-mRNA-1"/>
    <property type="gene ID" value="EVEC_0000547801"/>
</dbReference>
<feature type="region of interest" description="Disordered" evidence="3">
    <location>
        <begin position="265"/>
        <end position="285"/>
    </location>
</feature>
<feature type="compositionally biased region" description="Acidic residues" evidence="3">
    <location>
        <begin position="190"/>
        <end position="206"/>
    </location>
</feature>